<dbReference type="AlphaFoldDB" id="A0A927AZU4"/>
<evidence type="ECO:0000256" key="1">
    <source>
        <dbReference type="SAM" id="SignalP"/>
    </source>
</evidence>
<accession>A0A927AZU4</accession>
<reference evidence="4" key="1">
    <citation type="submission" date="2020-09" db="EMBL/GenBank/DDBJ databases">
        <authorList>
            <person name="Kim M.K."/>
        </authorList>
    </citation>
    <scope>NUCLEOTIDE SEQUENCE</scope>
    <source>
        <strain evidence="4">BT704</strain>
    </source>
</reference>
<feature type="domain" description="Deacetylase PdaC" evidence="3">
    <location>
        <begin position="62"/>
        <end position="158"/>
    </location>
</feature>
<dbReference type="InterPro" id="IPR037126">
    <property type="entry name" value="PdaC/RsiV-like_sf"/>
</dbReference>
<dbReference type="Pfam" id="PF13739">
    <property type="entry name" value="PdaC"/>
    <property type="match status" value="1"/>
</dbReference>
<dbReference type="InterPro" id="IPR025303">
    <property type="entry name" value="PdaC"/>
</dbReference>
<dbReference type="RefSeq" id="WP_191038512.1">
    <property type="nucleotide sequence ID" value="NZ_JACXAA010000002.1"/>
</dbReference>
<evidence type="ECO:0000313" key="4">
    <source>
        <dbReference type="EMBL" id="MBD2752899.1"/>
    </source>
</evidence>
<dbReference type="Pfam" id="PF11738">
    <property type="entry name" value="DUF3298"/>
    <property type="match status" value="1"/>
</dbReference>
<proteinExistence type="predicted"/>
<gene>
    <name evidence="4" type="ORF">IC230_08360</name>
</gene>
<feature type="domain" description="DUF3298" evidence="2">
    <location>
        <begin position="185"/>
        <end position="253"/>
    </location>
</feature>
<dbReference type="InterPro" id="IPR021729">
    <property type="entry name" value="DUF3298"/>
</dbReference>
<comment type="caution">
    <text evidence="4">The sequence shown here is derived from an EMBL/GenBank/DDBJ whole genome shotgun (WGS) entry which is preliminary data.</text>
</comment>
<feature type="chain" id="PRO_5036674670" evidence="1">
    <location>
        <begin position="19"/>
        <end position="265"/>
    </location>
</feature>
<evidence type="ECO:0000313" key="5">
    <source>
        <dbReference type="Proteomes" id="UP000653797"/>
    </source>
</evidence>
<dbReference type="Proteomes" id="UP000653797">
    <property type="component" value="Unassembled WGS sequence"/>
</dbReference>
<dbReference type="PROSITE" id="PS51257">
    <property type="entry name" value="PROKAR_LIPOPROTEIN"/>
    <property type="match status" value="1"/>
</dbReference>
<dbReference type="Gene3D" id="3.30.565.40">
    <property type="entry name" value="Fervidobacterium nodosum Rt17-B1 like"/>
    <property type="match status" value="1"/>
</dbReference>
<name>A0A927AZU4_9BACT</name>
<evidence type="ECO:0000259" key="2">
    <source>
        <dbReference type="Pfam" id="PF11738"/>
    </source>
</evidence>
<organism evidence="4 5">
    <name type="scientific">Spirosoma validum</name>
    <dbReference type="NCBI Taxonomy" id="2771355"/>
    <lineage>
        <taxon>Bacteria</taxon>
        <taxon>Pseudomonadati</taxon>
        <taxon>Bacteroidota</taxon>
        <taxon>Cytophagia</taxon>
        <taxon>Cytophagales</taxon>
        <taxon>Cytophagaceae</taxon>
        <taxon>Spirosoma</taxon>
    </lineage>
</organism>
<evidence type="ECO:0000259" key="3">
    <source>
        <dbReference type="Pfam" id="PF13739"/>
    </source>
</evidence>
<sequence length="265" mass="29475">MKYYFGFFFLISTCFFFACQSTRSEPPILDRQQYTFTGANRCDTTRNTGVNVEVSYFLLKADTKGAQKINDSLQTLAAGSVVSWLDSATVAINPDTHKDLTKAANLFAADYESVRKDMGHLGGCWELKTTADTVHAGPKTLTVKFDTYAYTGGAHPNSNLSFYTFDLDSGRMLTLADMVTDTTSLLGVVEKAFRKQQELSPHTNLEEQGYFLRDGHFFLPANVGLSMEGLVFYYNPYEIAAYAVGPIQVTVPYAQLTGILRSDWL</sequence>
<protein>
    <submittedName>
        <fullName evidence="4">DUF3298 domain-containing protein</fullName>
    </submittedName>
</protein>
<keyword evidence="1" id="KW-0732">Signal</keyword>
<dbReference type="Gene3D" id="3.90.640.20">
    <property type="entry name" value="Heat-shock cognate protein, ATPase"/>
    <property type="match status" value="1"/>
</dbReference>
<keyword evidence="5" id="KW-1185">Reference proteome</keyword>
<dbReference type="EMBL" id="JACXAA010000002">
    <property type="protein sequence ID" value="MBD2752899.1"/>
    <property type="molecule type" value="Genomic_DNA"/>
</dbReference>
<feature type="signal peptide" evidence="1">
    <location>
        <begin position="1"/>
        <end position="18"/>
    </location>
</feature>